<dbReference type="Proteomes" id="UP000587527">
    <property type="component" value="Unassembled WGS sequence"/>
</dbReference>
<sequence length="385" mass="42950">MTIIDYRGATEMVTFGGKTYPAESIAGGAAFEIVTDDGVRHFVHRSDLGDVPPAPDLDTPLRVPLSRVVTWDSVHRLSQVPPRGGLPGLIAEVRASATIRRGTRMVKPLNARAVAEVLKGSPPHGFCYREYDVAHLRTPQDWSVLTGEGDAQIVFALRWRAVDPLDYVVPGPDSGLTRLAPHDRVGPPVLGTGFAPSGSQLIPEFLTADTADLPMTANATLLAFTADGTEVPLYTYQAEQRAWLRLAGPQWRHILITLRDVRPEQEYLAMPPDRRSSTRLMGWFQGEEYEAIADPPETFRVLAMTRAARYAVERLRRRTSYGRWRGEVVTVLQAEAEWCRLRLVDPTPEAISATGAQCYERGVYEIWASRLELTEMRDVDVEYRV</sequence>
<accession>A0A841BN07</accession>
<reference evidence="1 2" key="1">
    <citation type="submission" date="2020-08" db="EMBL/GenBank/DDBJ databases">
        <title>Sequencing the genomes of 1000 actinobacteria strains.</title>
        <authorList>
            <person name="Klenk H.-P."/>
        </authorList>
    </citation>
    <scope>NUCLEOTIDE SEQUENCE [LARGE SCALE GENOMIC DNA]</scope>
    <source>
        <strain evidence="1 2">DSM 45362</strain>
    </source>
</reference>
<name>A0A841BN07_9ACTN</name>
<proteinExistence type="predicted"/>
<gene>
    <name evidence="1" type="ORF">F4553_003836</name>
</gene>
<evidence type="ECO:0000313" key="1">
    <source>
        <dbReference type="EMBL" id="MBB5870457.1"/>
    </source>
</evidence>
<evidence type="ECO:0000313" key="2">
    <source>
        <dbReference type="Proteomes" id="UP000587527"/>
    </source>
</evidence>
<dbReference type="EMBL" id="JACHMN010000002">
    <property type="protein sequence ID" value="MBB5870457.1"/>
    <property type="molecule type" value="Genomic_DNA"/>
</dbReference>
<comment type="caution">
    <text evidence="1">The sequence shown here is derived from an EMBL/GenBank/DDBJ whole genome shotgun (WGS) entry which is preliminary data.</text>
</comment>
<organism evidence="1 2">
    <name type="scientific">Allocatelliglobosispora scoriae</name>
    <dbReference type="NCBI Taxonomy" id="643052"/>
    <lineage>
        <taxon>Bacteria</taxon>
        <taxon>Bacillati</taxon>
        <taxon>Actinomycetota</taxon>
        <taxon>Actinomycetes</taxon>
        <taxon>Micromonosporales</taxon>
        <taxon>Micromonosporaceae</taxon>
        <taxon>Allocatelliglobosispora</taxon>
    </lineage>
</organism>
<keyword evidence="2" id="KW-1185">Reference proteome</keyword>
<dbReference type="AlphaFoldDB" id="A0A841BN07"/>
<protein>
    <submittedName>
        <fullName evidence="1">Uncharacterized protein</fullName>
    </submittedName>
</protein>
<dbReference type="RefSeq" id="WP_312875258.1">
    <property type="nucleotide sequence ID" value="NZ_JACHMN010000002.1"/>
</dbReference>